<dbReference type="RefSeq" id="WP_269331604.1">
    <property type="nucleotide sequence ID" value="NZ_JAMZFT010000001.1"/>
</dbReference>
<keyword evidence="2" id="KW-1185">Reference proteome</keyword>
<evidence type="ECO:0000313" key="2">
    <source>
        <dbReference type="Proteomes" id="UP001055804"/>
    </source>
</evidence>
<evidence type="ECO:0008006" key="3">
    <source>
        <dbReference type="Google" id="ProtNLM"/>
    </source>
</evidence>
<accession>A0A9J6P837</accession>
<sequence length="75" mass="6725">MRTIAAITLVTGALALTACGNTQGERALSGGGIGAGVGAAGAALTGGSVLGGAVIGGAAGAATGALTDKDDINLD</sequence>
<dbReference type="PROSITE" id="PS51257">
    <property type="entry name" value="PROKAR_LIPOPROTEIN"/>
    <property type="match status" value="1"/>
</dbReference>
<name>A0A9J6P837_9PROT</name>
<evidence type="ECO:0000313" key="1">
    <source>
        <dbReference type="EMBL" id="MCP1335668.1"/>
    </source>
</evidence>
<organism evidence="1 2">
    <name type="scientific">Futiania mangrovi</name>
    <dbReference type="NCBI Taxonomy" id="2959716"/>
    <lineage>
        <taxon>Bacteria</taxon>
        <taxon>Pseudomonadati</taxon>
        <taxon>Pseudomonadota</taxon>
        <taxon>Alphaproteobacteria</taxon>
        <taxon>Futianiales</taxon>
        <taxon>Futianiaceae</taxon>
        <taxon>Futiania</taxon>
    </lineage>
</organism>
<reference evidence="1" key="1">
    <citation type="submission" date="2022-06" db="EMBL/GenBank/DDBJ databases">
        <title>Isolation and Genomics of Futiania mangrovii gen. nov., sp. nov., a Rare and Metabolically-versatile member in the Class Alphaproteobacteria.</title>
        <authorList>
            <person name="Liu L."/>
            <person name="Huang W.-C."/>
            <person name="Pan J."/>
            <person name="Li J."/>
            <person name="Huang Y."/>
            <person name="Du H."/>
            <person name="Liu Y."/>
            <person name="Li M."/>
        </authorList>
    </citation>
    <scope>NUCLEOTIDE SEQUENCE</scope>
    <source>
        <strain evidence="1">FT118</strain>
    </source>
</reference>
<dbReference type="AlphaFoldDB" id="A0A9J6P837"/>
<proteinExistence type="predicted"/>
<gene>
    <name evidence="1" type="ORF">NJQ99_04530</name>
</gene>
<protein>
    <recommendedName>
        <fullName evidence="3">Glycine zipper domain-containing protein</fullName>
    </recommendedName>
</protein>
<comment type="caution">
    <text evidence="1">The sequence shown here is derived from an EMBL/GenBank/DDBJ whole genome shotgun (WGS) entry which is preliminary data.</text>
</comment>
<dbReference type="EMBL" id="JAMZFT010000001">
    <property type="protein sequence ID" value="MCP1335668.1"/>
    <property type="molecule type" value="Genomic_DNA"/>
</dbReference>
<dbReference type="Proteomes" id="UP001055804">
    <property type="component" value="Unassembled WGS sequence"/>
</dbReference>